<protein>
    <submittedName>
        <fullName evidence="1">Uncharacterized protein</fullName>
    </submittedName>
</protein>
<proteinExistence type="predicted"/>
<reference evidence="1" key="1">
    <citation type="submission" date="2014-11" db="EMBL/GenBank/DDBJ databases">
        <authorList>
            <person name="Amaro Gonzalez C."/>
        </authorList>
    </citation>
    <scope>NUCLEOTIDE SEQUENCE</scope>
</reference>
<organism evidence="1">
    <name type="scientific">Anguilla anguilla</name>
    <name type="common">European freshwater eel</name>
    <name type="synonym">Muraena anguilla</name>
    <dbReference type="NCBI Taxonomy" id="7936"/>
    <lineage>
        <taxon>Eukaryota</taxon>
        <taxon>Metazoa</taxon>
        <taxon>Chordata</taxon>
        <taxon>Craniata</taxon>
        <taxon>Vertebrata</taxon>
        <taxon>Euteleostomi</taxon>
        <taxon>Actinopterygii</taxon>
        <taxon>Neopterygii</taxon>
        <taxon>Teleostei</taxon>
        <taxon>Anguilliformes</taxon>
        <taxon>Anguillidae</taxon>
        <taxon>Anguilla</taxon>
    </lineage>
</organism>
<reference evidence="1" key="2">
    <citation type="journal article" date="2015" name="Fish Shellfish Immunol.">
        <title>Early steps in the European eel (Anguilla anguilla)-Vibrio vulnificus interaction in the gills: Role of the RtxA13 toxin.</title>
        <authorList>
            <person name="Callol A."/>
            <person name="Pajuelo D."/>
            <person name="Ebbesson L."/>
            <person name="Teles M."/>
            <person name="MacKenzie S."/>
            <person name="Amaro C."/>
        </authorList>
    </citation>
    <scope>NUCLEOTIDE SEQUENCE</scope>
</reference>
<accession>A0A0E9U9A4</accession>
<sequence length="27" mass="3373">MHSTFSYTSHRYHGDMHSLRERTQIFF</sequence>
<dbReference type="EMBL" id="GBXM01046280">
    <property type="protein sequence ID" value="JAH62297.1"/>
    <property type="molecule type" value="Transcribed_RNA"/>
</dbReference>
<evidence type="ECO:0000313" key="1">
    <source>
        <dbReference type="EMBL" id="JAH62297.1"/>
    </source>
</evidence>
<name>A0A0E9U9A4_ANGAN</name>
<dbReference type="AlphaFoldDB" id="A0A0E9U9A4"/>